<dbReference type="RefSeq" id="WP_165241825.1">
    <property type="nucleotide sequence ID" value="NZ_JAAKZV010000184.1"/>
</dbReference>
<dbReference type="EMBL" id="JAAKZV010000184">
    <property type="protein sequence ID" value="NGN68149.1"/>
    <property type="molecule type" value="Genomic_DNA"/>
</dbReference>
<dbReference type="AlphaFoldDB" id="A0A6G4U7D9"/>
<evidence type="ECO:0000313" key="5">
    <source>
        <dbReference type="Proteomes" id="UP000481583"/>
    </source>
</evidence>
<comment type="caution">
    <text evidence="4">The sequence shown here is derived from an EMBL/GenBank/DDBJ whole genome shotgun (WGS) entry which is preliminary data.</text>
</comment>
<dbReference type="InterPro" id="IPR051324">
    <property type="entry name" value="Stress/Tellurium_Resist"/>
</dbReference>
<dbReference type="PANTHER" id="PTHR32097">
    <property type="entry name" value="CAMP-BINDING PROTEIN 1-RELATED"/>
    <property type="match status" value="1"/>
</dbReference>
<feature type="region of interest" description="Disordered" evidence="2">
    <location>
        <begin position="274"/>
        <end position="426"/>
    </location>
</feature>
<evidence type="ECO:0000259" key="3">
    <source>
        <dbReference type="Pfam" id="PF02342"/>
    </source>
</evidence>
<evidence type="ECO:0000256" key="2">
    <source>
        <dbReference type="SAM" id="MobiDB-lite"/>
    </source>
</evidence>
<feature type="compositionally biased region" description="Low complexity" evidence="2">
    <location>
        <begin position="350"/>
        <end position="369"/>
    </location>
</feature>
<dbReference type="CDD" id="cd06974">
    <property type="entry name" value="TerD_like"/>
    <property type="match status" value="1"/>
</dbReference>
<gene>
    <name evidence="4" type="ORF">G5C51_30145</name>
</gene>
<organism evidence="4 5">
    <name type="scientific">Streptomyces coryli</name>
    <dbReference type="NCBI Taxonomy" id="1128680"/>
    <lineage>
        <taxon>Bacteria</taxon>
        <taxon>Bacillati</taxon>
        <taxon>Actinomycetota</taxon>
        <taxon>Actinomycetes</taxon>
        <taxon>Kitasatosporales</taxon>
        <taxon>Streptomycetaceae</taxon>
        <taxon>Streptomyces</taxon>
    </lineage>
</organism>
<dbReference type="PANTHER" id="PTHR32097:SF4">
    <property type="entry name" value="GENERAL STRESS PROTEIN 16U"/>
    <property type="match status" value="1"/>
</dbReference>
<dbReference type="Gene3D" id="2.60.60.30">
    <property type="entry name" value="sav2460 like domains"/>
    <property type="match status" value="1"/>
</dbReference>
<feature type="domain" description="TerD" evidence="3">
    <location>
        <begin position="66"/>
        <end position="163"/>
    </location>
</feature>
<name>A0A6G4U7D9_9ACTN</name>
<dbReference type="Proteomes" id="UP000481583">
    <property type="component" value="Unassembled WGS sequence"/>
</dbReference>
<protein>
    <submittedName>
        <fullName evidence="4">TerD family protein</fullName>
    </submittedName>
</protein>
<feature type="non-terminal residue" evidence="4">
    <location>
        <position position="426"/>
    </location>
</feature>
<evidence type="ECO:0000256" key="1">
    <source>
        <dbReference type="ARBA" id="ARBA00008775"/>
    </source>
</evidence>
<keyword evidence="5" id="KW-1185">Reference proteome</keyword>
<feature type="compositionally biased region" description="Low complexity" evidence="2">
    <location>
        <begin position="381"/>
        <end position="400"/>
    </location>
</feature>
<reference evidence="4 5" key="1">
    <citation type="submission" date="2020-02" db="EMBL/GenBank/DDBJ databases">
        <title>Whole-genome analyses of novel actinobacteria.</title>
        <authorList>
            <person name="Sahin N."/>
        </authorList>
    </citation>
    <scope>NUCLEOTIDE SEQUENCE [LARGE SCALE GENOMIC DNA]</scope>
    <source>
        <strain evidence="4 5">A7024</strain>
    </source>
</reference>
<sequence length="426" mass="40257">MTAELVHGQNHPLPATRLEIRITADRPVVAGATLGDGDGTVRGTDWVAHPGAPLLPGLEVPRQAAAEHRLAVDLDALPEAVERVHVLLALPIGVGGPERFGAIAPPRAAVTDLDGVEIATFAVTGLDSESAVTALELYRRQGAWKVRAIGQGYADGLEAMLADHGLPAALQLAGEINAAVAEGIERSFSAPAPGGTDGAGWRAAAGLRGAAPGGGGATGGAGATAGATGGTTDAAGATADAAGATAAGAGGTTDAAGATTDAAGATAGGTADAAGGTAGGSVPGATDARPPGDASGAGHPGTSATAPGVGGAGADGIDYGHPRRSQHPSVPGPSGPVIPQARGPEDATLPGNPSGAGSAASDAGAPSGPVDYRHPRRRHTAPGPAASSAPGATGPGTPHNPAAPPAGPPASAPRAAGHTGPGAPGP</sequence>
<proteinExistence type="inferred from homology"/>
<dbReference type="InterPro" id="IPR003325">
    <property type="entry name" value="TerD"/>
</dbReference>
<evidence type="ECO:0000313" key="4">
    <source>
        <dbReference type="EMBL" id="NGN68149.1"/>
    </source>
</evidence>
<feature type="compositionally biased region" description="Pro residues" evidence="2">
    <location>
        <begin position="401"/>
        <end position="411"/>
    </location>
</feature>
<dbReference type="Pfam" id="PF02342">
    <property type="entry name" value="TerD"/>
    <property type="match status" value="1"/>
</dbReference>
<comment type="similarity">
    <text evidence="1">Belongs to the CAPAB/TerDEXZ family.</text>
</comment>
<accession>A0A6G4U7D9</accession>